<dbReference type="AlphaFoldDB" id="A0A0K8RF92"/>
<evidence type="ECO:0000256" key="1">
    <source>
        <dbReference type="SAM" id="SignalP"/>
    </source>
</evidence>
<feature type="chain" id="PRO_5005517272" evidence="1">
    <location>
        <begin position="23"/>
        <end position="98"/>
    </location>
</feature>
<sequence>MIVAIFAVFMICLQITARGADSQLIEIVGPISRTEIANKCQTIVHRKCQKESSGTLIKIAVDLPVCRLLCYTRLSDGTMSATLTWTPNYMPCLVGNVR</sequence>
<reference evidence="2" key="1">
    <citation type="submission" date="2012-12" db="EMBL/GenBank/DDBJ databases">
        <title>Identification and characterization of a phenylalanine ammonia-lyase gene family in Isatis indigotica Fort.</title>
        <authorList>
            <person name="Liu Q."/>
            <person name="Chen J."/>
            <person name="Zhou X."/>
            <person name="Di P."/>
            <person name="Xiao Y."/>
            <person name="Xuan H."/>
            <person name="Zhang L."/>
            <person name="Chen W."/>
        </authorList>
    </citation>
    <scope>NUCLEOTIDE SEQUENCE</scope>
    <source>
        <tissue evidence="2">Salivary gland</tissue>
    </source>
</reference>
<keyword evidence="1" id="KW-0732">Signal</keyword>
<evidence type="ECO:0000313" key="2">
    <source>
        <dbReference type="EMBL" id="JAA69129.1"/>
    </source>
</evidence>
<feature type="signal peptide" evidence="1">
    <location>
        <begin position="1"/>
        <end position="22"/>
    </location>
</feature>
<dbReference type="EMBL" id="GADI01004679">
    <property type="protein sequence ID" value="JAA69129.1"/>
    <property type="molecule type" value="mRNA"/>
</dbReference>
<organism evidence="2">
    <name type="scientific">Ixodes ricinus</name>
    <name type="common">Common tick</name>
    <name type="synonym">Acarus ricinus</name>
    <dbReference type="NCBI Taxonomy" id="34613"/>
    <lineage>
        <taxon>Eukaryota</taxon>
        <taxon>Metazoa</taxon>
        <taxon>Ecdysozoa</taxon>
        <taxon>Arthropoda</taxon>
        <taxon>Chelicerata</taxon>
        <taxon>Arachnida</taxon>
        <taxon>Acari</taxon>
        <taxon>Parasitiformes</taxon>
        <taxon>Ixodida</taxon>
        <taxon>Ixodoidea</taxon>
        <taxon>Ixodidae</taxon>
        <taxon>Ixodinae</taxon>
        <taxon>Ixodes</taxon>
    </lineage>
</organism>
<proteinExistence type="evidence at transcript level"/>
<accession>A0A0K8RF92</accession>
<protein>
    <submittedName>
        <fullName evidence="2">Putative salp15</fullName>
    </submittedName>
</protein>
<name>A0A0K8RF92_IXORI</name>